<organism evidence="2 3">
    <name type="scientific">Vibrio tapetis subsp. tapetis</name>
    <dbReference type="NCBI Taxonomy" id="1671868"/>
    <lineage>
        <taxon>Bacteria</taxon>
        <taxon>Pseudomonadati</taxon>
        <taxon>Pseudomonadota</taxon>
        <taxon>Gammaproteobacteria</taxon>
        <taxon>Vibrionales</taxon>
        <taxon>Vibrionaceae</taxon>
        <taxon>Vibrio</taxon>
    </lineage>
</organism>
<proteinExistence type="predicted"/>
<reference evidence="2 3" key="1">
    <citation type="submission" date="2017-10" db="EMBL/GenBank/DDBJ databases">
        <authorList>
            <person name="Banno H."/>
            <person name="Chua N.-H."/>
        </authorList>
    </citation>
    <scope>NUCLEOTIDE SEQUENCE [LARGE SCALE GENOMIC DNA]</scope>
    <source>
        <strain evidence="2">Vibrio tapetis CECT4600</strain>
    </source>
</reference>
<name>A0A2N8ZL25_9VIBR</name>
<dbReference type="InterPro" id="IPR002934">
    <property type="entry name" value="Polymerase_NTP_transf_dom"/>
</dbReference>
<dbReference type="InterPro" id="IPR043519">
    <property type="entry name" value="NT_sf"/>
</dbReference>
<keyword evidence="3" id="KW-1185">Reference proteome</keyword>
<dbReference type="CDD" id="cd05403">
    <property type="entry name" value="NT_KNTase_like"/>
    <property type="match status" value="1"/>
</dbReference>
<evidence type="ECO:0000313" key="3">
    <source>
        <dbReference type="Proteomes" id="UP000235828"/>
    </source>
</evidence>
<dbReference type="AlphaFoldDB" id="A0A2N8ZL25"/>
<evidence type="ECO:0000259" key="1">
    <source>
        <dbReference type="Pfam" id="PF01909"/>
    </source>
</evidence>
<dbReference type="EMBL" id="LT960612">
    <property type="protein sequence ID" value="SON52587.1"/>
    <property type="molecule type" value="Genomic_DNA"/>
</dbReference>
<dbReference type="Proteomes" id="UP000235828">
    <property type="component" value="Chromosome B"/>
</dbReference>
<feature type="domain" description="Polymerase nucleotidyl transferase" evidence="1">
    <location>
        <begin position="46"/>
        <end position="91"/>
    </location>
</feature>
<keyword evidence="2" id="KW-0808">Transferase</keyword>
<dbReference type="RefSeq" id="WP_172443202.1">
    <property type="nucleotide sequence ID" value="NZ_LT960612.1"/>
</dbReference>
<dbReference type="SUPFAM" id="SSF81301">
    <property type="entry name" value="Nucleotidyltransferase"/>
    <property type="match status" value="1"/>
</dbReference>
<dbReference type="KEGG" id="vta:B0976"/>
<accession>A0A2N8ZL25</accession>
<protein>
    <submittedName>
        <fullName evidence="2">Putative Nucleotidyltransferase</fullName>
    </submittedName>
</protein>
<dbReference type="Gene3D" id="3.30.460.10">
    <property type="entry name" value="Beta Polymerase, domain 2"/>
    <property type="match status" value="1"/>
</dbReference>
<evidence type="ECO:0000313" key="2">
    <source>
        <dbReference type="EMBL" id="SON52587.1"/>
    </source>
</evidence>
<gene>
    <name evidence="2" type="ORF">VTAP4600_B0976</name>
</gene>
<dbReference type="Pfam" id="PF01909">
    <property type="entry name" value="NTP_transf_2"/>
    <property type="match status" value="1"/>
</dbReference>
<dbReference type="GO" id="GO:0016779">
    <property type="term" value="F:nucleotidyltransferase activity"/>
    <property type="evidence" value="ECO:0007669"/>
    <property type="project" value="InterPro"/>
</dbReference>
<sequence>MNVECINKGLDQHGYIANTCSVEHIQTEFKGVLGAVIKTLLAEFTGEIHSIYLYGSIARGTAVKNRSDMDISVVFLRPLTDENKRKLAVISARIPEQYSIITKLDLDPGHKMEVLQPQEKYRWQFWLKHCCCCIWGDDLSKEFTLLKPNIKIAFALNSDLESWVNSIHCDAFESTSDQRGKIIAKKILRTAYYLIAEQDRSWYVDLNQCGEVAIRYYPESVEHIHQALALCQSDEASLAQGMALYQAFGQKLALIMKNAN</sequence>